<comment type="caution">
    <text evidence="2">The sequence shown here is derived from an EMBL/GenBank/DDBJ whole genome shotgun (WGS) entry which is preliminary data.</text>
</comment>
<evidence type="ECO:0000313" key="2">
    <source>
        <dbReference type="EMBL" id="KKR40914.1"/>
    </source>
</evidence>
<name>A0A0G0QKG1_9BACT</name>
<sequence length="75" mass="8616">MFKFLAKLVNWESVRGGDQSTAKRFADIQSREGVLAKEREADALRLRQEDLRRQRDGSEPAKGAEETDPHSELRM</sequence>
<accession>A0A0G0QKG1</accession>
<dbReference type="AlphaFoldDB" id="A0A0G0QKG1"/>
<proteinExistence type="predicted"/>
<protein>
    <submittedName>
        <fullName evidence="2">Uncharacterized protein</fullName>
    </submittedName>
</protein>
<evidence type="ECO:0000313" key="3">
    <source>
        <dbReference type="Proteomes" id="UP000034072"/>
    </source>
</evidence>
<gene>
    <name evidence="2" type="ORF">UT75_C0003G0044</name>
</gene>
<dbReference type="Proteomes" id="UP000034072">
    <property type="component" value="Unassembled WGS sequence"/>
</dbReference>
<organism evidence="2 3">
    <name type="scientific">Candidatus Yanofskybacteria bacterium GW2011_GWE2_40_11</name>
    <dbReference type="NCBI Taxonomy" id="1619033"/>
    <lineage>
        <taxon>Bacteria</taxon>
        <taxon>Candidatus Yanofskyibacteriota</taxon>
    </lineage>
</organism>
<feature type="region of interest" description="Disordered" evidence="1">
    <location>
        <begin position="45"/>
        <end position="75"/>
    </location>
</feature>
<reference evidence="2 3" key="1">
    <citation type="journal article" date="2015" name="Nature">
        <title>rRNA introns, odd ribosomes, and small enigmatic genomes across a large radiation of phyla.</title>
        <authorList>
            <person name="Brown C.T."/>
            <person name="Hug L.A."/>
            <person name="Thomas B.C."/>
            <person name="Sharon I."/>
            <person name="Castelle C.J."/>
            <person name="Singh A."/>
            <person name="Wilkins M.J."/>
            <person name="Williams K.H."/>
            <person name="Banfield J.F."/>
        </authorList>
    </citation>
    <scope>NUCLEOTIDE SEQUENCE [LARGE SCALE GENOMIC DNA]</scope>
</reference>
<evidence type="ECO:0000256" key="1">
    <source>
        <dbReference type="SAM" id="MobiDB-lite"/>
    </source>
</evidence>
<dbReference type="EMBL" id="LBXZ01000003">
    <property type="protein sequence ID" value="KKR40914.1"/>
    <property type="molecule type" value="Genomic_DNA"/>
</dbReference>